<evidence type="ECO:0000256" key="1">
    <source>
        <dbReference type="SAM" id="Phobius"/>
    </source>
</evidence>
<protein>
    <submittedName>
        <fullName evidence="2">Uncharacterized protein</fullName>
    </submittedName>
</protein>
<keyword evidence="1" id="KW-0472">Membrane</keyword>
<keyword evidence="1" id="KW-1133">Transmembrane helix</keyword>
<dbReference type="Proteomes" id="UP000008320">
    <property type="component" value="Chromosome"/>
</dbReference>
<name>Q2GI05_EHRCR</name>
<dbReference type="KEGG" id="ech:ECH_0100"/>
<gene>
    <name evidence="2" type="ordered locus">ECH_0100</name>
</gene>
<organism evidence="2 3">
    <name type="scientific">Ehrlichia chaffeensis (strain ATCC CRL-10679 / Arkansas)</name>
    <dbReference type="NCBI Taxonomy" id="205920"/>
    <lineage>
        <taxon>Bacteria</taxon>
        <taxon>Pseudomonadati</taxon>
        <taxon>Pseudomonadota</taxon>
        <taxon>Alphaproteobacteria</taxon>
        <taxon>Rickettsiales</taxon>
        <taxon>Anaplasmataceae</taxon>
        <taxon>Ehrlichia</taxon>
    </lineage>
</organism>
<evidence type="ECO:0000313" key="3">
    <source>
        <dbReference type="Proteomes" id="UP000008320"/>
    </source>
</evidence>
<dbReference type="EMBL" id="CP000236">
    <property type="protein sequence ID" value="ABD45578.1"/>
    <property type="molecule type" value="Genomic_DNA"/>
</dbReference>
<sequence>MPLIKNSVVGGLIYLIFFQYYGVKRMKQQEFL</sequence>
<dbReference type="STRING" id="205920.ECH_0100"/>
<keyword evidence="1" id="KW-0812">Transmembrane</keyword>
<evidence type="ECO:0000313" key="2">
    <source>
        <dbReference type="EMBL" id="ABD45578.1"/>
    </source>
</evidence>
<dbReference type="HOGENOM" id="CLU_3389206_0_0_5"/>
<reference evidence="2 3" key="1">
    <citation type="journal article" date="2006" name="PLoS Genet.">
        <title>Comparative genomics of emerging human ehrlichiosis agents.</title>
        <authorList>
            <person name="Dunning Hotopp J.C."/>
            <person name="Lin M."/>
            <person name="Madupu R."/>
            <person name="Crabtree J."/>
            <person name="Angiuoli S.V."/>
            <person name="Eisen J.A."/>
            <person name="Seshadri R."/>
            <person name="Ren Q."/>
            <person name="Wu M."/>
            <person name="Utterback T.R."/>
            <person name="Smith S."/>
            <person name="Lewis M."/>
            <person name="Khouri H."/>
            <person name="Zhang C."/>
            <person name="Niu H."/>
            <person name="Lin Q."/>
            <person name="Ohashi N."/>
            <person name="Zhi N."/>
            <person name="Nelson W."/>
            <person name="Brinkac L.M."/>
            <person name="Dodson R.J."/>
            <person name="Rosovitz M.J."/>
            <person name="Sundaram J."/>
            <person name="Daugherty S.C."/>
            <person name="Davidsen T."/>
            <person name="Durkin A.S."/>
            <person name="Gwinn M."/>
            <person name="Haft D.H."/>
            <person name="Selengut J.D."/>
            <person name="Sullivan S.A."/>
            <person name="Zafar N."/>
            <person name="Zhou L."/>
            <person name="Benahmed F."/>
            <person name="Forberger H."/>
            <person name="Halpin R."/>
            <person name="Mulligan S."/>
            <person name="Robinson J."/>
            <person name="White O."/>
            <person name="Rikihisa Y."/>
            <person name="Tettelin H."/>
        </authorList>
    </citation>
    <scope>NUCLEOTIDE SEQUENCE [LARGE SCALE GENOMIC DNA]</scope>
    <source>
        <strain evidence="3">ATCC CRL-10679 / Arkansas</strain>
    </source>
</reference>
<keyword evidence="3" id="KW-1185">Reference proteome</keyword>
<feature type="transmembrane region" description="Helical" evidence="1">
    <location>
        <begin position="6"/>
        <end position="23"/>
    </location>
</feature>
<dbReference type="AlphaFoldDB" id="Q2GI05"/>
<accession>Q2GI05</accession>
<proteinExistence type="predicted"/>